<evidence type="ECO:0000256" key="5">
    <source>
        <dbReference type="SAM" id="Phobius"/>
    </source>
</evidence>
<evidence type="ECO:0000256" key="3">
    <source>
        <dbReference type="ARBA" id="ARBA00022989"/>
    </source>
</evidence>
<comment type="caution">
    <text evidence="6">The sequence shown here is derived from an EMBL/GenBank/DDBJ whole genome shotgun (WGS) entry which is preliminary data.</text>
</comment>
<evidence type="ECO:0000313" key="7">
    <source>
        <dbReference type="Proteomes" id="UP001497392"/>
    </source>
</evidence>
<reference evidence="6 7" key="1">
    <citation type="submission" date="2024-06" db="EMBL/GenBank/DDBJ databases">
        <authorList>
            <person name="Kraege A."/>
            <person name="Thomma B."/>
        </authorList>
    </citation>
    <scope>NUCLEOTIDE SEQUENCE [LARGE SCALE GENOMIC DNA]</scope>
</reference>
<comment type="subcellular location">
    <subcellularLocation>
        <location evidence="1">Membrane</location>
        <topology evidence="1">Multi-pass membrane protein</topology>
    </subcellularLocation>
</comment>
<proteinExistence type="predicted"/>
<dbReference type="PANTHER" id="PTHR21706:SF15">
    <property type="entry name" value="TRANSMEMBRANE PROTEIN 65"/>
    <property type="match status" value="1"/>
</dbReference>
<organism evidence="6 7">
    <name type="scientific">Coccomyxa viridis</name>
    <dbReference type="NCBI Taxonomy" id="1274662"/>
    <lineage>
        <taxon>Eukaryota</taxon>
        <taxon>Viridiplantae</taxon>
        <taxon>Chlorophyta</taxon>
        <taxon>core chlorophytes</taxon>
        <taxon>Trebouxiophyceae</taxon>
        <taxon>Trebouxiophyceae incertae sedis</taxon>
        <taxon>Coccomyxaceae</taxon>
        <taxon>Coccomyxa</taxon>
    </lineage>
</organism>
<evidence type="ECO:0000256" key="2">
    <source>
        <dbReference type="ARBA" id="ARBA00022692"/>
    </source>
</evidence>
<dbReference type="Pfam" id="PF10507">
    <property type="entry name" value="TMEM65"/>
    <property type="match status" value="1"/>
</dbReference>
<evidence type="ECO:0000256" key="1">
    <source>
        <dbReference type="ARBA" id="ARBA00004141"/>
    </source>
</evidence>
<name>A0ABP1FK10_9CHLO</name>
<feature type="transmembrane region" description="Helical" evidence="5">
    <location>
        <begin position="99"/>
        <end position="120"/>
    </location>
</feature>
<keyword evidence="3 5" id="KW-1133">Transmembrane helix</keyword>
<protein>
    <submittedName>
        <fullName evidence="6">G1608 protein</fullName>
    </submittedName>
</protein>
<dbReference type="PANTHER" id="PTHR21706">
    <property type="entry name" value="TRANSMEMBRANE PROTEIN 65"/>
    <property type="match status" value="1"/>
</dbReference>
<evidence type="ECO:0000256" key="4">
    <source>
        <dbReference type="ARBA" id="ARBA00023136"/>
    </source>
</evidence>
<gene>
    <name evidence="6" type="primary">g1608</name>
    <name evidence="6" type="ORF">VP750_LOCUS1375</name>
</gene>
<keyword evidence="7" id="KW-1185">Reference proteome</keyword>
<keyword evidence="2 5" id="KW-0812">Transmembrane</keyword>
<accession>A0ABP1FK10</accession>
<evidence type="ECO:0000313" key="6">
    <source>
        <dbReference type="EMBL" id="CAL5219716.1"/>
    </source>
</evidence>
<dbReference type="EMBL" id="CAXHTA020000002">
    <property type="protein sequence ID" value="CAL5219716.1"/>
    <property type="molecule type" value="Genomic_DNA"/>
</dbReference>
<sequence>MAPSSRALGSLALAAGVPFIAFGFMDNAIMIVAGEEIENAFGVRFGFSTLAAAGLGNLLSDVVGIGTAEPVQAKFNKWFPMKPLTSRQQVLWQSRAAKFGGSAAGVSVGCLLGMVPLLFLDGHKGKEGQTALE</sequence>
<dbReference type="InterPro" id="IPR019537">
    <property type="entry name" value="TMEM65"/>
</dbReference>
<dbReference type="Proteomes" id="UP001497392">
    <property type="component" value="Unassembled WGS sequence"/>
</dbReference>
<keyword evidence="4 5" id="KW-0472">Membrane</keyword>